<evidence type="ECO:0000259" key="3">
    <source>
        <dbReference type="PROSITE" id="PS51186"/>
    </source>
</evidence>
<keyword evidence="2" id="KW-0012">Acyltransferase</keyword>
<dbReference type="EMBL" id="BAAFGK010000001">
    <property type="protein sequence ID" value="GAB0055781.1"/>
    <property type="molecule type" value="Genomic_DNA"/>
</dbReference>
<sequence length="159" mass="17563">MTKGWAIGRATDADAPAVAGLVGELLDEIMRHYGERAFWFDREGTEARVVEAVACERLFIWIARAPDGEPLGVVTVCESYALYAEGLFATITELYVVPAARSHGVGAELIERARIFGRERGWGRLEVTTPPLPAFDRSLAFYERQGFAVTGGRKLKFVL</sequence>
<dbReference type="SUPFAM" id="SSF55729">
    <property type="entry name" value="Acyl-CoA N-acyltransferases (Nat)"/>
    <property type="match status" value="1"/>
</dbReference>
<keyword evidence="5" id="KW-1185">Reference proteome</keyword>
<organism evidence="4 5">
    <name type="scientific">Candidatus Magnetaquiglobus chichijimensis</name>
    <dbReference type="NCBI Taxonomy" id="3141448"/>
    <lineage>
        <taxon>Bacteria</taxon>
        <taxon>Pseudomonadati</taxon>
        <taxon>Pseudomonadota</taxon>
        <taxon>Magnetococcia</taxon>
        <taxon>Magnetococcales</taxon>
        <taxon>Candidatus Magnetaquicoccaceae</taxon>
        <taxon>Candidatus Magnetaquiglobus</taxon>
    </lineage>
</organism>
<gene>
    <name evidence="4" type="ORF">SIID45300_00077</name>
</gene>
<evidence type="ECO:0000256" key="2">
    <source>
        <dbReference type="ARBA" id="ARBA00023315"/>
    </source>
</evidence>
<evidence type="ECO:0000313" key="4">
    <source>
        <dbReference type="EMBL" id="GAB0055781.1"/>
    </source>
</evidence>
<dbReference type="Gene3D" id="3.40.630.30">
    <property type="match status" value="1"/>
</dbReference>
<dbReference type="InterPro" id="IPR050832">
    <property type="entry name" value="Bact_Acetyltransf"/>
</dbReference>
<keyword evidence="1" id="KW-0808">Transferase</keyword>
<accession>A0ABQ0C4H3</accession>
<dbReference type="Proteomes" id="UP001628193">
    <property type="component" value="Unassembled WGS sequence"/>
</dbReference>
<evidence type="ECO:0000313" key="5">
    <source>
        <dbReference type="Proteomes" id="UP001628193"/>
    </source>
</evidence>
<dbReference type="Pfam" id="PF00583">
    <property type="entry name" value="Acetyltransf_1"/>
    <property type="match status" value="1"/>
</dbReference>
<dbReference type="InterPro" id="IPR000182">
    <property type="entry name" value="GNAT_dom"/>
</dbReference>
<name>A0ABQ0C4H3_9PROT</name>
<protein>
    <recommendedName>
        <fullName evidence="3">N-acetyltransferase domain-containing protein</fullName>
    </recommendedName>
</protein>
<dbReference type="CDD" id="cd04301">
    <property type="entry name" value="NAT_SF"/>
    <property type="match status" value="1"/>
</dbReference>
<dbReference type="PROSITE" id="PS51186">
    <property type="entry name" value="GNAT"/>
    <property type="match status" value="1"/>
</dbReference>
<dbReference type="RefSeq" id="WP_420903494.1">
    <property type="nucleotide sequence ID" value="NZ_BAAFGK010000001.1"/>
</dbReference>
<dbReference type="PANTHER" id="PTHR43877">
    <property type="entry name" value="AMINOALKYLPHOSPHONATE N-ACETYLTRANSFERASE-RELATED-RELATED"/>
    <property type="match status" value="1"/>
</dbReference>
<reference evidence="4 5" key="2">
    <citation type="submission" date="2024-09" db="EMBL/GenBank/DDBJ databases">
        <title>Draft genome sequence of Candidatus Magnetaquicoccaceae bacterium FCR-1.</title>
        <authorList>
            <person name="Shimoshige H."/>
            <person name="Shimamura S."/>
            <person name="Taoka A."/>
            <person name="Kobayashi H."/>
            <person name="Maekawa T."/>
        </authorList>
    </citation>
    <scope>NUCLEOTIDE SEQUENCE [LARGE SCALE GENOMIC DNA]</scope>
    <source>
        <strain evidence="4 5">FCR-1</strain>
    </source>
</reference>
<evidence type="ECO:0000256" key="1">
    <source>
        <dbReference type="ARBA" id="ARBA00022679"/>
    </source>
</evidence>
<reference evidence="4 5" key="1">
    <citation type="submission" date="2024-05" db="EMBL/GenBank/DDBJ databases">
        <authorList>
            <consortium name="Candidatus Magnetaquicoccaceae bacterium FCR-1 genome sequencing consortium"/>
            <person name="Shimoshige H."/>
            <person name="Shimamura S."/>
            <person name="Taoka A."/>
            <person name="Kobayashi H."/>
            <person name="Maekawa T."/>
        </authorList>
    </citation>
    <scope>NUCLEOTIDE SEQUENCE [LARGE SCALE GENOMIC DNA]</scope>
    <source>
        <strain evidence="4 5">FCR-1</strain>
    </source>
</reference>
<proteinExistence type="predicted"/>
<dbReference type="InterPro" id="IPR016181">
    <property type="entry name" value="Acyl_CoA_acyltransferase"/>
</dbReference>
<comment type="caution">
    <text evidence="4">The sequence shown here is derived from an EMBL/GenBank/DDBJ whole genome shotgun (WGS) entry which is preliminary data.</text>
</comment>
<feature type="domain" description="N-acetyltransferase" evidence="3">
    <location>
        <begin position="5"/>
        <end position="159"/>
    </location>
</feature>